<dbReference type="EMBL" id="JAMDMM010000024">
    <property type="protein sequence ID" value="MCY9608192.1"/>
    <property type="molecule type" value="Genomic_DNA"/>
</dbReference>
<dbReference type="EMBL" id="CP041405">
    <property type="protein sequence ID" value="QDM45284.1"/>
    <property type="molecule type" value="Genomic_DNA"/>
</dbReference>
<gene>
    <name evidence="2" type="ORF">FLT43_18730</name>
    <name evidence="1" type="ORF">M5W83_13670</name>
</gene>
<accession>A0AAP9DW57</accession>
<reference evidence="1 4" key="2">
    <citation type="submission" date="2022-05" db="EMBL/GenBank/DDBJ databases">
        <title>Genome Sequencing of Bee-Associated Microbes.</title>
        <authorList>
            <person name="Dunlap C."/>
        </authorList>
    </citation>
    <scope>NUCLEOTIDE SEQUENCE [LARGE SCALE GENOMIC DNA]</scope>
    <source>
        <strain evidence="1 4">NRRL B-14613</strain>
    </source>
</reference>
<evidence type="ECO:0000313" key="2">
    <source>
        <dbReference type="EMBL" id="QDM45284.1"/>
    </source>
</evidence>
<dbReference type="AlphaFoldDB" id="A0AAP9DW57"/>
<dbReference type="GeneID" id="76997998"/>
<dbReference type="RefSeq" id="WP_087444143.1">
    <property type="nucleotide sequence ID" value="NZ_CABMNB010000039.1"/>
</dbReference>
<evidence type="ECO:0000313" key="1">
    <source>
        <dbReference type="EMBL" id="MCY9608192.1"/>
    </source>
</evidence>
<organism evidence="2 3">
    <name type="scientific">Paenibacillus thiaminolyticus</name>
    <name type="common">Bacillus thiaminolyticus</name>
    <dbReference type="NCBI Taxonomy" id="49283"/>
    <lineage>
        <taxon>Bacteria</taxon>
        <taxon>Bacillati</taxon>
        <taxon>Bacillota</taxon>
        <taxon>Bacilli</taxon>
        <taxon>Bacillales</taxon>
        <taxon>Paenibacillaceae</taxon>
        <taxon>Paenibacillus</taxon>
    </lineage>
</organism>
<reference evidence="2 3" key="1">
    <citation type="submission" date="2019-07" db="EMBL/GenBank/DDBJ databases">
        <title>Paenibacillus thiaminolyticus NRRL B-4156.</title>
        <authorList>
            <person name="Hehnly C."/>
            <person name="Zhang L."/>
        </authorList>
    </citation>
    <scope>NUCLEOTIDE SEQUENCE [LARGE SCALE GENOMIC DNA]</scope>
    <source>
        <strain evidence="2 3">NRRL B-4156</strain>
    </source>
</reference>
<proteinExistence type="predicted"/>
<keyword evidence="4" id="KW-1185">Reference proteome</keyword>
<dbReference type="Proteomes" id="UP000315377">
    <property type="component" value="Chromosome"/>
</dbReference>
<evidence type="ECO:0000313" key="3">
    <source>
        <dbReference type="Proteomes" id="UP000315377"/>
    </source>
</evidence>
<name>A0AAP9DW57_PANTH</name>
<dbReference type="Proteomes" id="UP001209276">
    <property type="component" value="Unassembled WGS sequence"/>
</dbReference>
<evidence type="ECO:0000313" key="4">
    <source>
        <dbReference type="Proteomes" id="UP001209276"/>
    </source>
</evidence>
<sequence>MSLGVASFPYLDAAPAYRSEAIFLESGHLQDPFVWTDGKGGDMMIAKDMDGWVCSEKYNGIRATSRDGRSWLLDCAKHTWNMVIPIDGGIR</sequence>
<protein>
    <submittedName>
        <fullName evidence="2">Uncharacterized protein</fullName>
    </submittedName>
</protein>